<dbReference type="InterPro" id="IPR037171">
    <property type="entry name" value="NagB/RpiA_transferase-like"/>
</dbReference>
<dbReference type="GO" id="GO:0042802">
    <property type="term" value="F:identical protein binding"/>
    <property type="evidence" value="ECO:0007669"/>
    <property type="project" value="TreeGrafter"/>
</dbReference>
<dbReference type="STRING" id="990371.SAMN05421813_13421"/>
<accession>A0A1G9XZV8</accession>
<feature type="domain" description="Glucosamine/galactosamine-6-phosphate isomerase" evidence="1">
    <location>
        <begin position="17"/>
        <end position="229"/>
    </location>
</feature>
<gene>
    <name evidence="2" type="ORF">SAMN05421813_13421</name>
</gene>
<dbReference type="GO" id="GO:0005737">
    <property type="term" value="C:cytoplasm"/>
    <property type="evidence" value="ECO:0007669"/>
    <property type="project" value="TreeGrafter"/>
</dbReference>
<dbReference type="CDD" id="cd01399">
    <property type="entry name" value="GlcN6P_deaminase"/>
    <property type="match status" value="1"/>
</dbReference>
<sequence length="246" mass="27093">MNIVISDNPVELGKVSAVAASEGIINAIKEKGQANVILATGASQFETLKNLVEDKNIDWSKVVMFHLDEYIGLPETAPASFRKYLKERFLNLVSPLKASYLVNGETDPEGECQRLNQIITDHPIDVALVGIGENGHLAFNDPPADFDTDSPYIIVNLDDKCRLQQFNEGWFPSLEEVPKKAISMSIKQICKSKMIICSVPDSRKAEAVKNTLENKVSNNDPASILQTHANCLFFLDKSSASLLSNN</sequence>
<dbReference type="GO" id="GO:0004342">
    <property type="term" value="F:glucosamine-6-phosphate deaminase activity"/>
    <property type="evidence" value="ECO:0007669"/>
    <property type="project" value="InterPro"/>
</dbReference>
<dbReference type="Pfam" id="PF01182">
    <property type="entry name" value="Glucosamine_iso"/>
    <property type="match status" value="1"/>
</dbReference>
<dbReference type="GO" id="GO:0006043">
    <property type="term" value="P:glucosamine catabolic process"/>
    <property type="evidence" value="ECO:0007669"/>
    <property type="project" value="TreeGrafter"/>
</dbReference>
<dbReference type="GO" id="GO:0006046">
    <property type="term" value="P:N-acetylglucosamine catabolic process"/>
    <property type="evidence" value="ECO:0007669"/>
    <property type="project" value="TreeGrafter"/>
</dbReference>
<evidence type="ECO:0000313" key="2">
    <source>
        <dbReference type="EMBL" id="SDN02328.1"/>
    </source>
</evidence>
<dbReference type="Proteomes" id="UP000199226">
    <property type="component" value="Unassembled WGS sequence"/>
</dbReference>
<dbReference type="Gene3D" id="3.40.50.1360">
    <property type="match status" value="1"/>
</dbReference>
<dbReference type="OrthoDB" id="9791139at2"/>
<dbReference type="EMBL" id="FNHH01000034">
    <property type="protein sequence ID" value="SDN02328.1"/>
    <property type="molecule type" value="Genomic_DNA"/>
</dbReference>
<proteinExistence type="predicted"/>
<name>A0A1G9XZV8_9SPHI</name>
<dbReference type="InterPro" id="IPR004547">
    <property type="entry name" value="Glucosamine6P_isomerase"/>
</dbReference>
<organism evidence="2 3">
    <name type="scientific">Daejeonella rubra</name>
    <dbReference type="NCBI Taxonomy" id="990371"/>
    <lineage>
        <taxon>Bacteria</taxon>
        <taxon>Pseudomonadati</taxon>
        <taxon>Bacteroidota</taxon>
        <taxon>Sphingobacteriia</taxon>
        <taxon>Sphingobacteriales</taxon>
        <taxon>Sphingobacteriaceae</taxon>
        <taxon>Daejeonella</taxon>
    </lineage>
</organism>
<dbReference type="RefSeq" id="WP_090706764.1">
    <property type="nucleotide sequence ID" value="NZ_FNHH01000034.1"/>
</dbReference>
<evidence type="ECO:0000259" key="1">
    <source>
        <dbReference type="Pfam" id="PF01182"/>
    </source>
</evidence>
<reference evidence="3" key="1">
    <citation type="submission" date="2016-10" db="EMBL/GenBank/DDBJ databases">
        <authorList>
            <person name="Varghese N."/>
            <person name="Submissions S."/>
        </authorList>
    </citation>
    <scope>NUCLEOTIDE SEQUENCE [LARGE SCALE GENOMIC DNA]</scope>
    <source>
        <strain evidence="3">DSM 24536</strain>
    </source>
</reference>
<dbReference type="AlphaFoldDB" id="A0A1G9XZV8"/>
<dbReference type="GO" id="GO:0005975">
    <property type="term" value="P:carbohydrate metabolic process"/>
    <property type="evidence" value="ECO:0007669"/>
    <property type="project" value="InterPro"/>
</dbReference>
<dbReference type="PANTHER" id="PTHR11280">
    <property type="entry name" value="GLUCOSAMINE-6-PHOSPHATE ISOMERASE"/>
    <property type="match status" value="1"/>
</dbReference>
<evidence type="ECO:0000313" key="3">
    <source>
        <dbReference type="Proteomes" id="UP000199226"/>
    </source>
</evidence>
<dbReference type="PANTHER" id="PTHR11280:SF6">
    <property type="entry name" value="GLUCOSAMINE-6-PHOSPHATE ISOMERASE NAGB"/>
    <property type="match status" value="1"/>
</dbReference>
<dbReference type="InterPro" id="IPR006148">
    <property type="entry name" value="Glc/Gal-6P_isomerase"/>
</dbReference>
<dbReference type="PROSITE" id="PS01161">
    <property type="entry name" value="GLC_GALNAC_ISOMERASE"/>
    <property type="match status" value="1"/>
</dbReference>
<dbReference type="InterPro" id="IPR018321">
    <property type="entry name" value="Glucosamine6P_isomerase_CS"/>
</dbReference>
<keyword evidence="3" id="KW-1185">Reference proteome</keyword>
<dbReference type="SUPFAM" id="SSF100950">
    <property type="entry name" value="NagB/RpiA/CoA transferase-like"/>
    <property type="match status" value="1"/>
</dbReference>
<protein>
    <submittedName>
        <fullName evidence="2">Glucosamine-6-phosphate deaminase</fullName>
    </submittedName>
</protein>
<dbReference type="GO" id="GO:0019262">
    <property type="term" value="P:N-acetylneuraminate catabolic process"/>
    <property type="evidence" value="ECO:0007669"/>
    <property type="project" value="TreeGrafter"/>
</dbReference>